<protein>
    <submittedName>
        <fullName evidence="1">11637_t:CDS:1</fullName>
    </submittedName>
</protein>
<dbReference type="Proteomes" id="UP000789739">
    <property type="component" value="Unassembled WGS sequence"/>
</dbReference>
<reference evidence="1" key="1">
    <citation type="submission" date="2021-06" db="EMBL/GenBank/DDBJ databases">
        <authorList>
            <person name="Kallberg Y."/>
            <person name="Tangrot J."/>
            <person name="Rosling A."/>
        </authorList>
    </citation>
    <scope>NUCLEOTIDE SEQUENCE</scope>
    <source>
        <strain evidence="1">BR232B</strain>
    </source>
</reference>
<dbReference type="EMBL" id="CAJVPI010002320">
    <property type="protein sequence ID" value="CAG8640914.1"/>
    <property type="molecule type" value="Genomic_DNA"/>
</dbReference>
<evidence type="ECO:0000313" key="2">
    <source>
        <dbReference type="Proteomes" id="UP000789739"/>
    </source>
</evidence>
<organism evidence="1 2">
    <name type="scientific">Paraglomus brasilianum</name>
    <dbReference type="NCBI Taxonomy" id="144538"/>
    <lineage>
        <taxon>Eukaryota</taxon>
        <taxon>Fungi</taxon>
        <taxon>Fungi incertae sedis</taxon>
        <taxon>Mucoromycota</taxon>
        <taxon>Glomeromycotina</taxon>
        <taxon>Glomeromycetes</taxon>
        <taxon>Paraglomerales</taxon>
        <taxon>Paraglomeraceae</taxon>
        <taxon>Paraglomus</taxon>
    </lineage>
</organism>
<keyword evidence="2" id="KW-1185">Reference proteome</keyword>
<comment type="caution">
    <text evidence="1">The sequence shown here is derived from an EMBL/GenBank/DDBJ whole genome shotgun (WGS) entry which is preliminary data.</text>
</comment>
<dbReference type="AlphaFoldDB" id="A0A9N9DHU4"/>
<gene>
    <name evidence="1" type="ORF">PBRASI_LOCUS9765</name>
</gene>
<proteinExistence type="predicted"/>
<sequence length="53" mass="5957">MSSVDLQSYNNIPYKRVADYPLLISLSFRDADILRDEVIFANSDEDEDDSSGG</sequence>
<name>A0A9N9DHU4_9GLOM</name>
<accession>A0A9N9DHU4</accession>
<evidence type="ECO:0000313" key="1">
    <source>
        <dbReference type="EMBL" id="CAG8640914.1"/>
    </source>
</evidence>